<name>A0ABV5D589_9ACTN</name>
<dbReference type="Pfam" id="PF10901">
    <property type="entry name" value="DUF2690"/>
    <property type="match status" value="1"/>
</dbReference>
<dbReference type="Pfam" id="PF13560">
    <property type="entry name" value="HTH_31"/>
    <property type="match status" value="1"/>
</dbReference>
<feature type="compositionally biased region" description="Basic and acidic residues" evidence="1">
    <location>
        <begin position="120"/>
        <end position="131"/>
    </location>
</feature>
<evidence type="ECO:0000313" key="5">
    <source>
        <dbReference type="Proteomes" id="UP001585018"/>
    </source>
</evidence>
<feature type="compositionally biased region" description="Basic and acidic residues" evidence="1">
    <location>
        <begin position="284"/>
        <end position="294"/>
    </location>
</feature>
<feature type="compositionally biased region" description="Low complexity" evidence="1">
    <location>
        <begin position="150"/>
        <end position="171"/>
    </location>
</feature>
<keyword evidence="2" id="KW-0472">Membrane</keyword>
<proteinExistence type="predicted"/>
<dbReference type="RefSeq" id="WP_359654598.1">
    <property type="nucleotide sequence ID" value="NZ_JAYMRR010000002.1"/>
</dbReference>
<keyword evidence="2" id="KW-0812">Transmembrane</keyword>
<comment type="caution">
    <text evidence="4">The sequence shown here is derived from an EMBL/GenBank/DDBJ whole genome shotgun (WGS) entry which is preliminary data.</text>
</comment>
<dbReference type="CDD" id="cd00093">
    <property type="entry name" value="HTH_XRE"/>
    <property type="match status" value="1"/>
</dbReference>
<dbReference type="InterPro" id="IPR021224">
    <property type="entry name" value="DUF2690"/>
</dbReference>
<evidence type="ECO:0000256" key="1">
    <source>
        <dbReference type="SAM" id="MobiDB-lite"/>
    </source>
</evidence>
<dbReference type="Proteomes" id="UP001585018">
    <property type="component" value="Unassembled WGS sequence"/>
</dbReference>
<dbReference type="SMART" id="SM00530">
    <property type="entry name" value="HTH_XRE"/>
    <property type="match status" value="1"/>
</dbReference>
<keyword evidence="2" id="KW-1133">Transmembrane helix</keyword>
<reference evidence="4 5" key="1">
    <citation type="submission" date="2024-01" db="EMBL/GenBank/DDBJ databases">
        <title>Genome mining of biosynthetic gene clusters to explore secondary metabolites of Streptomyces sp.</title>
        <authorList>
            <person name="Baig A."/>
            <person name="Ajitkumar Shintre N."/>
            <person name="Kumar H."/>
            <person name="Anbarasu A."/>
            <person name="Ramaiah S."/>
        </authorList>
    </citation>
    <scope>NUCLEOTIDE SEQUENCE [LARGE SCALE GENOMIC DNA]</scope>
    <source>
        <strain evidence="4 5">A03</strain>
    </source>
</reference>
<feature type="compositionally biased region" description="Low complexity" evidence="1">
    <location>
        <begin position="236"/>
        <end position="283"/>
    </location>
</feature>
<evidence type="ECO:0000313" key="4">
    <source>
        <dbReference type="EMBL" id="MFB8747882.1"/>
    </source>
</evidence>
<evidence type="ECO:0000256" key="2">
    <source>
        <dbReference type="SAM" id="Phobius"/>
    </source>
</evidence>
<evidence type="ECO:0000259" key="3">
    <source>
        <dbReference type="SMART" id="SM00530"/>
    </source>
</evidence>
<feature type="transmembrane region" description="Helical" evidence="2">
    <location>
        <begin position="304"/>
        <end position="325"/>
    </location>
</feature>
<sequence>MPRWKALPEELDPQIKEFTGQLRRLVDRSELSVASVADATGYSKTSWERYLNGRLLAPKGAIVALAEVTGTNPLHLTTMWELAERAWSRSEMRHDMTMEAIRISQARAALGDLGASTGKPVKDAKESKDAKPGNGAGGGRGSRSSGRHAGGAPVAGLAGPAGAAPTLGPTVPVQPTAADSPDSAAGPVRGGGTTGAPSPGEPSAGGATEGNSWGLAGYRGPAPTGDRTARPGHRAGSGTPATTTGPAAAPGPAAHSPSAGYGSPSAGYGSPSAGYGSPPSGHGEPPHRGSDRRGRPSGGGSRRMTTFVAGVVGVLVVIAGAFFLLNDGGGEENEGAKPSPSPTVSREQKLPPGVKCGGDDCTGKDPEAMGCGGDLVTTAATATVGTAAVEVRYSKTCGTAWARVTQAAQGDEVRISAAGRNQQTGTVSGVGDTVAYTPMVAVKSPADAEACVTTASGVQGCTQ</sequence>
<protein>
    <submittedName>
        <fullName evidence="4">DUF2690 domain-containing protein</fullName>
    </submittedName>
</protein>
<gene>
    <name evidence="4" type="ORF">VSS30_03590</name>
</gene>
<feature type="compositionally biased region" description="Low complexity" evidence="1">
    <location>
        <begin position="195"/>
        <end position="206"/>
    </location>
</feature>
<feature type="domain" description="HTH cro/C1-type" evidence="3">
    <location>
        <begin position="21"/>
        <end position="76"/>
    </location>
</feature>
<keyword evidence="5" id="KW-1185">Reference proteome</keyword>
<dbReference type="InterPro" id="IPR001387">
    <property type="entry name" value="Cro/C1-type_HTH"/>
</dbReference>
<accession>A0ABV5D589</accession>
<feature type="region of interest" description="Disordered" evidence="1">
    <location>
        <begin position="328"/>
        <end position="353"/>
    </location>
</feature>
<organism evidence="4 5">
    <name type="scientific">Streptomyces parvulus</name>
    <dbReference type="NCBI Taxonomy" id="146923"/>
    <lineage>
        <taxon>Bacteria</taxon>
        <taxon>Bacillati</taxon>
        <taxon>Actinomycetota</taxon>
        <taxon>Actinomycetes</taxon>
        <taxon>Kitasatosporales</taxon>
        <taxon>Streptomycetaceae</taxon>
        <taxon>Streptomyces</taxon>
    </lineage>
</organism>
<feature type="region of interest" description="Disordered" evidence="1">
    <location>
        <begin position="112"/>
        <end position="302"/>
    </location>
</feature>
<dbReference type="EMBL" id="JAYMRR010000002">
    <property type="protein sequence ID" value="MFB8747882.1"/>
    <property type="molecule type" value="Genomic_DNA"/>
</dbReference>